<dbReference type="Proteomes" id="UP000266313">
    <property type="component" value="Chromosome"/>
</dbReference>
<sequence>MLNGCRQQGFTLVEVLIAFLVMAIGLLGLAGLQVTGLRNDQSAFSRSQAVLLAYDILDGLRANRPAARDGFYNLALDAGAPEGDTPADRDLNRWITELERRLPAGDGAVNVAAGDRVTIIVQWDDSRGAEDAQQFVVETQL</sequence>
<keyword evidence="1" id="KW-1133">Transmembrane helix</keyword>
<evidence type="ECO:0000313" key="3">
    <source>
        <dbReference type="Proteomes" id="UP000266313"/>
    </source>
</evidence>
<dbReference type="OrthoDB" id="8547299at2"/>
<evidence type="ECO:0000313" key="2">
    <source>
        <dbReference type="EMBL" id="BBA35470.1"/>
    </source>
</evidence>
<dbReference type="EMBL" id="AP017928">
    <property type="protein sequence ID" value="BBA35470.1"/>
    <property type="molecule type" value="Genomic_DNA"/>
</dbReference>
<keyword evidence="1" id="KW-0812">Transmembrane</keyword>
<evidence type="ECO:0000256" key="1">
    <source>
        <dbReference type="SAM" id="Phobius"/>
    </source>
</evidence>
<feature type="transmembrane region" description="Helical" evidence="1">
    <location>
        <begin position="12"/>
        <end position="32"/>
    </location>
</feature>
<dbReference type="NCBIfam" id="TIGR02523">
    <property type="entry name" value="type_IV_pilV"/>
    <property type="match status" value="1"/>
</dbReference>
<dbReference type="Pfam" id="PF07963">
    <property type="entry name" value="N_methyl"/>
    <property type="match status" value="1"/>
</dbReference>
<dbReference type="RefSeq" id="WP_119630753.1">
    <property type="nucleotide sequence ID" value="NZ_AP017928.1"/>
</dbReference>
<keyword evidence="1" id="KW-0472">Membrane</keyword>
<keyword evidence="3" id="KW-1185">Reference proteome</keyword>
<reference evidence="2 3" key="1">
    <citation type="submission" date="2016-12" db="EMBL/GenBank/DDBJ databases">
        <title>Genome sequencing of Methylocaldum marinum.</title>
        <authorList>
            <person name="Takeuchi M."/>
            <person name="Kamagata Y."/>
            <person name="Hiraoka S."/>
            <person name="Oshima K."/>
            <person name="Hattori M."/>
            <person name="Iwasaki W."/>
        </authorList>
    </citation>
    <scope>NUCLEOTIDE SEQUENCE [LARGE SCALE GENOMIC DNA]</scope>
    <source>
        <strain evidence="2 3">S8</strain>
    </source>
</reference>
<dbReference type="AlphaFoldDB" id="A0A250KV01"/>
<dbReference type="KEGG" id="mmai:sS8_3533"/>
<protein>
    <submittedName>
        <fullName evidence="2">Putative pre-pilin leader sequence</fullName>
    </submittedName>
</protein>
<name>A0A250KV01_9GAMM</name>
<dbReference type="InterPro" id="IPR012902">
    <property type="entry name" value="N_methyl_site"/>
</dbReference>
<gene>
    <name evidence="2" type="ORF">sS8_3533</name>
</gene>
<organism evidence="2 3">
    <name type="scientific">Methylocaldum marinum</name>
    <dbReference type="NCBI Taxonomy" id="1432792"/>
    <lineage>
        <taxon>Bacteria</taxon>
        <taxon>Pseudomonadati</taxon>
        <taxon>Pseudomonadota</taxon>
        <taxon>Gammaproteobacteria</taxon>
        <taxon>Methylococcales</taxon>
        <taxon>Methylococcaceae</taxon>
        <taxon>Methylocaldum</taxon>
    </lineage>
</organism>
<proteinExistence type="predicted"/>
<dbReference type="InterPro" id="IPR013362">
    <property type="entry name" value="Pilus_4_PilV"/>
</dbReference>
<accession>A0A250KV01</accession>
<dbReference type="NCBIfam" id="TIGR02532">
    <property type="entry name" value="IV_pilin_GFxxxE"/>
    <property type="match status" value="1"/>
</dbReference>